<dbReference type="AlphaFoldDB" id="A0AAD9UH26"/>
<gene>
    <name evidence="1" type="ORF">NP493_115g14042</name>
</gene>
<sequence length="73" mass="8417">MTSVQASVNKAFTRGLGLFRLKRRHWYVLEDWRLLSYKTREDADPSSPPLALVDLRDVAISVVPNETNQFKLV</sequence>
<dbReference type="EMBL" id="JAODUO010000114">
    <property type="protein sequence ID" value="KAK2189130.1"/>
    <property type="molecule type" value="Genomic_DNA"/>
</dbReference>
<reference evidence="1" key="1">
    <citation type="journal article" date="2023" name="Mol. Biol. Evol.">
        <title>Third-Generation Sequencing Reveals the Adaptive Role of the Epigenome in Three Deep-Sea Polychaetes.</title>
        <authorList>
            <person name="Perez M."/>
            <person name="Aroh O."/>
            <person name="Sun Y."/>
            <person name="Lan Y."/>
            <person name="Juniper S.K."/>
            <person name="Young C.R."/>
            <person name="Angers B."/>
            <person name="Qian P.Y."/>
        </authorList>
    </citation>
    <scope>NUCLEOTIDE SEQUENCE</scope>
    <source>
        <strain evidence="1">R07B-5</strain>
    </source>
</reference>
<comment type="caution">
    <text evidence="1">The sequence shown here is derived from an EMBL/GenBank/DDBJ whole genome shotgun (WGS) entry which is preliminary data.</text>
</comment>
<protein>
    <recommendedName>
        <fullName evidence="3">PH domain-containing protein</fullName>
    </recommendedName>
</protein>
<keyword evidence="2" id="KW-1185">Reference proteome</keyword>
<accession>A0AAD9UH26</accession>
<dbReference type="Proteomes" id="UP001209878">
    <property type="component" value="Unassembled WGS sequence"/>
</dbReference>
<proteinExistence type="predicted"/>
<dbReference type="SUPFAM" id="SSF50729">
    <property type="entry name" value="PH domain-like"/>
    <property type="match status" value="1"/>
</dbReference>
<evidence type="ECO:0000313" key="1">
    <source>
        <dbReference type="EMBL" id="KAK2189130.1"/>
    </source>
</evidence>
<organism evidence="1 2">
    <name type="scientific">Ridgeia piscesae</name>
    <name type="common">Tubeworm</name>
    <dbReference type="NCBI Taxonomy" id="27915"/>
    <lineage>
        <taxon>Eukaryota</taxon>
        <taxon>Metazoa</taxon>
        <taxon>Spiralia</taxon>
        <taxon>Lophotrochozoa</taxon>
        <taxon>Annelida</taxon>
        <taxon>Polychaeta</taxon>
        <taxon>Sedentaria</taxon>
        <taxon>Canalipalpata</taxon>
        <taxon>Sabellida</taxon>
        <taxon>Siboglinidae</taxon>
        <taxon>Ridgeia</taxon>
    </lineage>
</organism>
<name>A0AAD9UH26_RIDPI</name>
<evidence type="ECO:0008006" key="3">
    <source>
        <dbReference type="Google" id="ProtNLM"/>
    </source>
</evidence>
<evidence type="ECO:0000313" key="2">
    <source>
        <dbReference type="Proteomes" id="UP001209878"/>
    </source>
</evidence>